<evidence type="ECO:0000313" key="4">
    <source>
        <dbReference type="Proteomes" id="UP001346869"/>
    </source>
</evidence>
<feature type="transmembrane region" description="Helical" evidence="1">
    <location>
        <begin position="134"/>
        <end position="159"/>
    </location>
</feature>
<keyword evidence="1" id="KW-0812">Transmembrane</keyword>
<reference evidence="3 4" key="1">
    <citation type="journal article" date="2023" name="Genes (Basel)">
        <title>Chromosome-Level Genome Assembly and Circadian Gene Repertoire of the Patagonia Blennie Eleginops maclovinus-The Closest Ancestral Proxy of Antarctic Cryonotothenioids.</title>
        <authorList>
            <person name="Cheng C.C."/>
            <person name="Rivera-Colon A.G."/>
            <person name="Minhas B.F."/>
            <person name="Wilson L."/>
            <person name="Rayamajhi N."/>
            <person name="Vargas-Chacoff L."/>
            <person name="Catchen J.M."/>
        </authorList>
    </citation>
    <scope>NUCLEOTIDE SEQUENCE [LARGE SCALE GENOMIC DNA]</scope>
    <source>
        <strain evidence="3">JMC-PN-2008</strain>
    </source>
</reference>
<keyword evidence="2" id="KW-0732">Signal</keyword>
<keyword evidence="4" id="KW-1185">Reference proteome</keyword>
<gene>
    <name evidence="3" type="ORF">PBY51_016058</name>
</gene>
<comment type="caution">
    <text evidence="3">The sequence shown here is derived from an EMBL/GenBank/DDBJ whole genome shotgun (WGS) entry which is preliminary data.</text>
</comment>
<dbReference type="Proteomes" id="UP001346869">
    <property type="component" value="Unassembled WGS sequence"/>
</dbReference>
<keyword evidence="1" id="KW-0472">Membrane</keyword>
<sequence length="198" mass="21957">MEPVILLLVMLAGVSQAFFPGAETKCKASQSTSLCSVNTGGSVSIQVLTNASGHRLQCKKQLQTGPINVFSLKKERVTIFDSFKNRTEFFITNGTLKITHVEKNDSGLYNVDIFQHDGVLLRNVSFKLNVQENILIILIPVCSTIGALLIVGLCCWVCWKIRRGKKSGEKRGKKAVSLKSIEDDHWTHKDANSEPYFA</sequence>
<feature type="chain" id="PRO_5042896161" evidence="2">
    <location>
        <begin position="18"/>
        <end position="198"/>
    </location>
</feature>
<dbReference type="InterPro" id="IPR013783">
    <property type="entry name" value="Ig-like_fold"/>
</dbReference>
<evidence type="ECO:0000256" key="1">
    <source>
        <dbReference type="SAM" id="Phobius"/>
    </source>
</evidence>
<feature type="signal peptide" evidence="2">
    <location>
        <begin position="1"/>
        <end position="17"/>
    </location>
</feature>
<reference evidence="3 4" key="2">
    <citation type="journal article" date="2023" name="Mol. Biol. Evol.">
        <title>Genomics of Secondarily Temperate Adaptation in the Only Non-Antarctic Icefish.</title>
        <authorList>
            <person name="Rivera-Colon A.G."/>
            <person name="Rayamajhi N."/>
            <person name="Minhas B.F."/>
            <person name="Madrigal G."/>
            <person name="Bilyk K.T."/>
            <person name="Yoon V."/>
            <person name="Hune M."/>
            <person name="Gregory S."/>
            <person name="Cheng C.H.C."/>
            <person name="Catchen J.M."/>
        </authorList>
    </citation>
    <scope>NUCLEOTIDE SEQUENCE [LARGE SCALE GENOMIC DNA]</scope>
    <source>
        <strain evidence="3">JMC-PN-2008</strain>
    </source>
</reference>
<name>A0AAN8AJF7_ELEMC</name>
<keyword evidence="1" id="KW-1133">Transmembrane helix</keyword>
<dbReference type="SUPFAM" id="SSF48726">
    <property type="entry name" value="Immunoglobulin"/>
    <property type="match status" value="1"/>
</dbReference>
<evidence type="ECO:0000256" key="2">
    <source>
        <dbReference type="SAM" id="SignalP"/>
    </source>
</evidence>
<evidence type="ECO:0000313" key="3">
    <source>
        <dbReference type="EMBL" id="KAK5864851.1"/>
    </source>
</evidence>
<proteinExistence type="predicted"/>
<dbReference type="Gene3D" id="2.60.40.10">
    <property type="entry name" value="Immunoglobulins"/>
    <property type="match status" value="1"/>
</dbReference>
<organism evidence="3 4">
    <name type="scientific">Eleginops maclovinus</name>
    <name type="common">Patagonian blennie</name>
    <name type="synonym">Eleginus maclovinus</name>
    <dbReference type="NCBI Taxonomy" id="56733"/>
    <lineage>
        <taxon>Eukaryota</taxon>
        <taxon>Metazoa</taxon>
        <taxon>Chordata</taxon>
        <taxon>Craniata</taxon>
        <taxon>Vertebrata</taxon>
        <taxon>Euteleostomi</taxon>
        <taxon>Actinopterygii</taxon>
        <taxon>Neopterygii</taxon>
        <taxon>Teleostei</taxon>
        <taxon>Neoteleostei</taxon>
        <taxon>Acanthomorphata</taxon>
        <taxon>Eupercaria</taxon>
        <taxon>Perciformes</taxon>
        <taxon>Notothenioidei</taxon>
        <taxon>Eleginopidae</taxon>
        <taxon>Eleginops</taxon>
    </lineage>
</organism>
<dbReference type="EMBL" id="JAUZQC010000010">
    <property type="protein sequence ID" value="KAK5864851.1"/>
    <property type="molecule type" value="Genomic_DNA"/>
</dbReference>
<accession>A0AAN8AJF7</accession>
<dbReference type="AlphaFoldDB" id="A0AAN8AJF7"/>
<dbReference type="InterPro" id="IPR036179">
    <property type="entry name" value="Ig-like_dom_sf"/>
</dbReference>
<protein>
    <submittedName>
        <fullName evidence="3">Uncharacterized protein</fullName>
    </submittedName>
</protein>